<dbReference type="GO" id="GO:0003677">
    <property type="term" value="F:DNA binding"/>
    <property type="evidence" value="ECO:0007669"/>
    <property type="project" value="InterPro"/>
</dbReference>
<dbReference type="PROSITE" id="PS51898">
    <property type="entry name" value="TYR_RECOMBINASE"/>
    <property type="match status" value="1"/>
</dbReference>
<keyword evidence="1" id="KW-0233">DNA recombination</keyword>
<dbReference type="InterPro" id="IPR002104">
    <property type="entry name" value="Integrase_catalytic"/>
</dbReference>
<feature type="domain" description="Tyr recombinase" evidence="3">
    <location>
        <begin position="205"/>
        <end position="423"/>
    </location>
</feature>
<accession>A0A169P0Q3</accession>
<gene>
    <name evidence="4" type="ORF">SLA_5190</name>
</gene>
<dbReference type="GO" id="GO:0006310">
    <property type="term" value="P:DNA recombination"/>
    <property type="evidence" value="ECO:0007669"/>
    <property type="project" value="UniProtKB-KW"/>
</dbReference>
<dbReference type="Gene3D" id="1.10.443.10">
    <property type="entry name" value="Intergrase catalytic core"/>
    <property type="match status" value="1"/>
</dbReference>
<dbReference type="PANTHER" id="PTHR30349:SF64">
    <property type="entry name" value="PROPHAGE INTEGRASE INTD-RELATED"/>
    <property type="match status" value="1"/>
</dbReference>
<feature type="compositionally biased region" description="Basic and acidic residues" evidence="2">
    <location>
        <begin position="284"/>
        <end position="296"/>
    </location>
</feature>
<organism evidence="4 5">
    <name type="scientific">Streptomyces laurentii</name>
    <dbReference type="NCBI Taxonomy" id="39478"/>
    <lineage>
        <taxon>Bacteria</taxon>
        <taxon>Bacillati</taxon>
        <taxon>Actinomycetota</taxon>
        <taxon>Actinomycetes</taxon>
        <taxon>Kitasatosporales</taxon>
        <taxon>Streptomycetaceae</taxon>
        <taxon>Streptomyces</taxon>
    </lineage>
</organism>
<proteinExistence type="predicted"/>
<dbReference type="InterPro" id="IPR050090">
    <property type="entry name" value="Tyrosine_recombinase_XerCD"/>
</dbReference>
<dbReference type="KEGG" id="slau:SLA_5190"/>
<dbReference type="EMBL" id="AP017424">
    <property type="protein sequence ID" value="BAU86072.1"/>
    <property type="molecule type" value="Genomic_DNA"/>
</dbReference>
<dbReference type="Proteomes" id="UP000217676">
    <property type="component" value="Chromosome"/>
</dbReference>
<protein>
    <submittedName>
        <fullName evidence="4">Integrase</fullName>
    </submittedName>
</protein>
<evidence type="ECO:0000259" key="3">
    <source>
        <dbReference type="PROSITE" id="PS51898"/>
    </source>
</evidence>
<dbReference type="InterPro" id="IPR013762">
    <property type="entry name" value="Integrase-like_cat_sf"/>
</dbReference>
<evidence type="ECO:0000313" key="5">
    <source>
        <dbReference type="Proteomes" id="UP000217676"/>
    </source>
</evidence>
<dbReference type="SUPFAM" id="SSF56349">
    <property type="entry name" value="DNA breaking-rejoining enzymes"/>
    <property type="match status" value="1"/>
</dbReference>
<dbReference type="PANTHER" id="PTHR30349">
    <property type="entry name" value="PHAGE INTEGRASE-RELATED"/>
    <property type="match status" value="1"/>
</dbReference>
<keyword evidence="5" id="KW-1185">Reference proteome</keyword>
<feature type="region of interest" description="Disordered" evidence="2">
    <location>
        <begin position="282"/>
        <end position="305"/>
    </location>
</feature>
<evidence type="ECO:0000313" key="4">
    <source>
        <dbReference type="EMBL" id="BAU86072.1"/>
    </source>
</evidence>
<dbReference type="InterPro" id="IPR011010">
    <property type="entry name" value="DNA_brk_join_enz"/>
</dbReference>
<reference evidence="4 5" key="1">
    <citation type="journal article" date="2016" name="Genome Announc.">
        <title>Complete Genome Sequence of Thiostrepton-Producing Streptomyces laurentii ATCC 31255.</title>
        <authorList>
            <person name="Doi K."/>
            <person name="Fujino Y."/>
            <person name="Nagayoshi Y."/>
            <person name="Ohshima T."/>
            <person name="Ogata S."/>
        </authorList>
    </citation>
    <scope>NUCLEOTIDE SEQUENCE [LARGE SCALE GENOMIC DNA]</scope>
    <source>
        <strain evidence="4 5">ATCC 31255</strain>
    </source>
</reference>
<dbReference type="AlphaFoldDB" id="A0A169P0Q3"/>
<evidence type="ECO:0000256" key="2">
    <source>
        <dbReference type="SAM" id="MobiDB-lite"/>
    </source>
</evidence>
<dbReference type="GO" id="GO:0015074">
    <property type="term" value="P:DNA integration"/>
    <property type="evidence" value="ECO:0007669"/>
    <property type="project" value="InterPro"/>
</dbReference>
<sequence>MKPRRRPAAGDGVDVRALADELGASLVRAVREAAADDFGRVRSGRGATTISWYAFALEYLEVRWGQVSAKTRSETNDALCSLTMAMFRRARGRPDDELLRRALRNWAFVIPRPDARTAPTEVRLALDWVARASRPLDDLLDPVVMRGVLQALRLKRDGTVAAAETQRRKRTTLVNSVRYAIELGRLRADPLAHVSWRITETVQQVDPRVVVNPTQARSLLCAVSYIGGYERARGRRLVGLFAGMYYAGLRPAEAVAVTLPDCDLPATGWGTAVLHATRPSVGKKWTDSGRNHDLRGLKSRPPSDTRVVPLPPELVRLWRESVDTFGTADGGRLFFNEKGGIVGSSTYDRAWHEARELALPPDLVASPLAVRPYDLRHSALSTWLNAGVDPTEVAERAGNSVEVLMTRYAKCLYGRQALANRRIDALLDEYG</sequence>
<evidence type="ECO:0000256" key="1">
    <source>
        <dbReference type="ARBA" id="ARBA00023172"/>
    </source>
</evidence>
<name>A0A169P0Q3_STRLU</name>